<keyword evidence="4" id="KW-1185">Reference proteome</keyword>
<feature type="compositionally biased region" description="Basic and acidic residues" evidence="1">
    <location>
        <begin position="1"/>
        <end position="11"/>
    </location>
</feature>
<protein>
    <submittedName>
        <fullName evidence="3">Uncharacterized protein</fullName>
    </submittedName>
</protein>
<feature type="compositionally biased region" description="Low complexity" evidence="1">
    <location>
        <begin position="631"/>
        <end position="645"/>
    </location>
</feature>
<feature type="region of interest" description="Disordered" evidence="1">
    <location>
        <begin position="610"/>
        <end position="659"/>
    </location>
</feature>
<feature type="compositionally biased region" description="Polar residues" evidence="1">
    <location>
        <begin position="173"/>
        <end position="185"/>
    </location>
</feature>
<sequence length="675" mass="72706">METLVKMEKPGSPDSQTQTTASVTPFSITDILTRMENRSPTDLHRSTPPTHHRAALADLRHSPSLQGFRPVSVLKYNASSPMDLSKDSVIHPEVSSSVEPSPGGGGGSTASSLSRGAPEADDARDIISSPEGFSRLLQGAGGGRRSRSTSPCSEMSMEEVDMDNSDREDTSHSTDLSTSAGQDAASSEDKGLCTAPPLPPPPLPPLTSPPLPPSPSPPSFPSLLLPIPSLPSLPFSFLPSFPFLSFPPLPSSPPLTSLPSLLLLFLLLQFSTFLIFFSIRSSPIFSFSFSPSSLSFFVLLSFPFSSSTICLLYCFSPFHLVSFPSVPPCFLTLYCPPPYCYSIPPPSSISIFDYPSSLSPPHFLSLPQLAFLFPYSSSHPPFPLLLHPLFLPNHPFLPLPPPLFTLLFLPPTPFPPLIPSPLSTSSVFSYPLFLPPTHPFLPIPPSSPPSSPPPPSTTFPPLPLLLLFSSHLFLPNTPFLPLPPSSSFSLTTFPPPPSSPSLLHPLFPPHPFPPLIPHPLLFSSTHFPPSNHLLPPFPPPPPSSPPQPPFLSPIPPPLLLLLPPPKYPLLPFPSSFLLSSTTFPPRTTLSSLSPLILILFPLLSTPKHPFPPLSPPPPPSSPPPKHPFLPFPRSSSLLSSTHFSSPHPPLPTSRVTCSGRTINPSMLRVFSPVDK</sequence>
<evidence type="ECO:0000256" key="2">
    <source>
        <dbReference type="SAM" id="Phobius"/>
    </source>
</evidence>
<keyword evidence="2" id="KW-1133">Transmembrane helix</keyword>
<feature type="compositionally biased region" description="Low complexity" evidence="1">
    <location>
        <begin position="92"/>
        <end position="101"/>
    </location>
</feature>
<dbReference type="Proteomes" id="UP000283509">
    <property type="component" value="Unassembled WGS sequence"/>
</dbReference>
<organism evidence="3 4">
    <name type="scientific">Penaeus vannamei</name>
    <name type="common">Whiteleg shrimp</name>
    <name type="synonym">Litopenaeus vannamei</name>
    <dbReference type="NCBI Taxonomy" id="6689"/>
    <lineage>
        <taxon>Eukaryota</taxon>
        <taxon>Metazoa</taxon>
        <taxon>Ecdysozoa</taxon>
        <taxon>Arthropoda</taxon>
        <taxon>Crustacea</taxon>
        <taxon>Multicrustacea</taxon>
        <taxon>Malacostraca</taxon>
        <taxon>Eumalacostraca</taxon>
        <taxon>Eucarida</taxon>
        <taxon>Decapoda</taxon>
        <taxon>Dendrobranchiata</taxon>
        <taxon>Penaeoidea</taxon>
        <taxon>Penaeidae</taxon>
        <taxon>Penaeus</taxon>
    </lineage>
</organism>
<comment type="caution">
    <text evidence="3">The sequence shown here is derived from an EMBL/GenBank/DDBJ whole genome shotgun (WGS) entry which is preliminary data.</text>
</comment>
<feature type="region of interest" description="Disordered" evidence="1">
    <location>
        <begin position="82"/>
        <end position="215"/>
    </location>
</feature>
<name>A0A3R7LX05_PENVA</name>
<reference evidence="3 4" key="2">
    <citation type="submission" date="2019-01" db="EMBL/GenBank/DDBJ databases">
        <title>The decoding of complex shrimp genome reveals the adaptation for benthos swimmer, frequently molting mechanism and breeding impact on genome.</title>
        <authorList>
            <person name="Sun Y."/>
            <person name="Gao Y."/>
            <person name="Yu Y."/>
        </authorList>
    </citation>
    <scope>NUCLEOTIDE SEQUENCE [LARGE SCALE GENOMIC DNA]</scope>
    <source>
        <tissue evidence="3">Muscle</tissue>
    </source>
</reference>
<dbReference type="OrthoDB" id="6159439at2759"/>
<feature type="compositionally biased region" description="Basic and acidic residues" evidence="1">
    <location>
        <begin position="33"/>
        <end position="45"/>
    </location>
</feature>
<feature type="transmembrane region" description="Helical" evidence="2">
    <location>
        <begin position="284"/>
        <end position="304"/>
    </location>
</feature>
<gene>
    <name evidence="3" type="ORF">C7M84_020674</name>
</gene>
<feature type="compositionally biased region" description="Pro residues" evidence="1">
    <location>
        <begin position="196"/>
        <end position="215"/>
    </location>
</feature>
<proteinExistence type="predicted"/>
<dbReference type="AlphaFoldDB" id="A0A3R7LX05"/>
<dbReference type="EMBL" id="QCYY01004122">
    <property type="protein sequence ID" value="ROT61527.1"/>
    <property type="molecule type" value="Genomic_DNA"/>
</dbReference>
<evidence type="ECO:0000256" key="1">
    <source>
        <dbReference type="SAM" id="MobiDB-lite"/>
    </source>
</evidence>
<reference evidence="3 4" key="1">
    <citation type="submission" date="2018-04" db="EMBL/GenBank/DDBJ databases">
        <authorList>
            <person name="Zhang X."/>
            <person name="Yuan J."/>
            <person name="Li F."/>
            <person name="Xiang J."/>
        </authorList>
    </citation>
    <scope>NUCLEOTIDE SEQUENCE [LARGE SCALE GENOMIC DNA]</scope>
    <source>
        <tissue evidence="3">Muscle</tissue>
    </source>
</reference>
<keyword evidence="2" id="KW-0472">Membrane</keyword>
<feature type="transmembrane region" description="Helical" evidence="2">
    <location>
        <begin position="258"/>
        <end position="277"/>
    </location>
</feature>
<accession>A0A3R7LX05</accession>
<feature type="compositionally biased region" description="Polar residues" evidence="1">
    <location>
        <begin position="13"/>
        <end position="27"/>
    </location>
</feature>
<evidence type="ECO:0000313" key="4">
    <source>
        <dbReference type="Proteomes" id="UP000283509"/>
    </source>
</evidence>
<feature type="compositionally biased region" description="Pro residues" evidence="1">
    <location>
        <begin position="610"/>
        <end position="630"/>
    </location>
</feature>
<feature type="region of interest" description="Disordered" evidence="1">
    <location>
        <begin position="1"/>
        <end position="68"/>
    </location>
</feature>
<keyword evidence="2" id="KW-0812">Transmembrane</keyword>
<evidence type="ECO:0000313" key="3">
    <source>
        <dbReference type="EMBL" id="ROT61527.1"/>
    </source>
</evidence>